<dbReference type="InterPro" id="IPR005074">
    <property type="entry name" value="Peptidase_C39"/>
</dbReference>
<dbReference type="InterPro" id="IPR012932">
    <property type="entry name" value="VKOR"/>
</dbReference>
<evidence type="ECO:0000256" key="1">
    <source>
        <dbReference type="ARBA" id="ARBA00004141"/>
    </source>
</evidence>
<organism evidence="12 13">
    <name type="scientific">Mucilaginibacter frigoritolerans</name>
    <dbReference type="NCBI Taxonomy" id="652788"/>
    <lineage>
        <taxon>Bacteria</taxon>
        <taxon>Pseudomonadati</taxon>
        <taxon>Bacteroidota</taxon>
        <taxon>Sphingobacteriia</taxon>
        <taxon>Sphingobacteriales</taxon>
        <taxon>Sphingobacteriaceae</taxon>
        <taxon>Mucilaginibacter</taxon>
    </lineage>
</organism>
<comment type="similarity">
    <text evidence="2">Belongs to the VKOR family.</text>
</comment>
<name>A0A562U6V8_9SPHI</name>
<evidence type="ECO:0000313" key="13">
    <source>
        <dbReference type="Proteomes" id="UP000317010"/>
    </source>
</evidence>
<comment type="caution">
    <text evidence="12">The sequence shown here is derived from an EMBL/GenBank/DDBJ whole genome shotgun (WGS) entry which is preliminary data.</text>
</comment>
<dbReference type="Gene3D" id="1.20.1440.130">
    <property type="entry name" value="VKOR domain"/>
    <property type="match status" value="1"/>
</dbReference>
<keyword evidence="5 10" id="KW-1133">Transmembrane helix</keyword>
<keyword evidence="7 10" id="KW-0472">Membrane</keyword>
<keyword evidence="8" id="KW-1015">Disulfide bond</keyword>
<evidence type="ECO:0000256" key="7">
    <source>
        <dbReference type="ARBA" id="ARBA00023136"/>
    </source>
</evidence>
<evidence type="ECO:0000256" key="2">
    <source>
        <dbReference type="ARBA" id="ARBA00006214"/>
    </source>
</evidence>
<dbReference type="InterPro" id="IPR038354">
    <property type="entry name" value="VKOR_sf"/>
</dbReference>
<feature type="transmembrane region" description="Helical" evidence="10">
    <location>
        <begin position="172"/>
        <end position="193"/>
    </location>
</feature>
<dbReference type="Pfam" id="PF13462">
    <property type="entry name" value="Thioredoxin_4"/>
    <property type="match status" value="1"/>
</dbReference>
<dbReference type="SUPFAM" id="SSF52833">
    <property type="entry name" value="Thioredoxin-like"/>
    <property type="match status" value="1"/>
</dbReference>
<accession>A0A562U6V8</accession>
<gene>
    <name evidence="12" type="ORF">JN11_01687</name>
</gene>
<evidence type="ECO:0000313" key="12">
    <source>
        <dbReference type="EMBL" id="TWJ01536.1"/>
    </source>
</evidence>
<dbReference type="InterPro" id="IPR017937">
    <property type="entry name" value="Thioredoxin_CS"/>
</dbReference>
<dbReference type="Pfam" id="PF07884">
    <property type="entry name" value="VKOR"/>
    <property type="match status" value="1"/>
</dbReference>
<evidence type="ECO:0000256" key="4">
    <source>
        <dbReference type="ARBA" id="ARBA00022719"/>
    </source>
</evidence>
<sequence length="530" mass="60188">MLSFTKHPNAEAAVFKLLKYLKINIEPELISSEMFRHPDYPSMLAISDVLNALNIENAAFRVEAEEIDSVPCPFIAYAKSNGGEFWVVTEINKDFLLVSSEKWEKHKLETEAFKKIFGGIVLTAEPSNAFTKTTTFATFLSEFKTLLLAIGLLLVLASALVFHSTYFTTITWQSLALALFKTAGLVTSVLLLIQSIDGNNPLIQKLCQNKGKTNCNAILSSKAAKVFDWLTWSEVGFFYFSGTWLLLLFSNGSTAIWQVLALLNLVSLPYTFYSIYYQARVAKKWCVLCCTVQALLWLEFVPLLSVAFKSPLIIPDAGVWSAVIISFLLPIILWAFVKPLFLEIQQLPPLKKQLRTFKYNNDLFNQLLTSQPKYAQPDEEWSIVLGNVEANNIITMVTNPYCPPCSATHKLLDDLLNQNGDIQARIVFTAQNIDDDIKTPVSRHLMALNANADKANVKQALHDWYEQKQKNYNEWAKIYPVQLNEADFYKLDKQHEWCQMAEVTATPTLLLNGYRLPQIYQLPDLKYMLQ</sequence>
<dbReference type="Gene3D" id="3.90.70.10">
    <property type="entry name" value="Cysteine proteinases"/>
    <property type="match status" value="1"/>
</dbReference>
<dbReference type="InterPro" id="IPR012336">
    <property type="entry name" value="Thioredoxin-like_fold"/>
</dbReference>
<keyword evidence="6" id="KW-0560">Oxidoreductase</keyword>
<feature type="domain" description="Peptidase C39" evidence="11">
    <location>
        <begin position="9"/>
        <end position="124"/>
    </location>
</feature>
<dbReference type="InterPro" id="IPR036249">
    <property type="entry name" value="Thioredoxin-like_sf"/>
</dbReference>
<dbReference type="GO" id="GO:0016020">
    <property type="term" value="C:membrane"/>
    <property type="evidence" value="ECO:0007669"/>
    <property type="project" value="UniProtKB-SubCell"/>
</dbReference>
<dbReference type="GO" id="GO:0006508">
    <property type="term" value="P:proteolysis"/>
    <property type="evidence" value="ECO:0007669"/>
    <property type="project" value="InterPro"/>
</dbReference>
<dbReference type="AlphaFoldDB" id="A0A562U6V8"/>
<evidence type="ECO:0000256" key="8">
    <source>
        <dbReference type="ARBA" id="ARBA00023157"/>
    </source>
</evidence>
<dbReference type="GO" id="GO:0016491">
    <property type="term" value="F:oxidoreductase activity"/>
    <property type="evidence" value="ECO:0007669"/>
    <property type="project" value="UniProtKB-KW"/>
</dbReference>
<dbReference type="PROSITE" id="PS50990">
    <property type="entry name" value="PEPTIDASE_C39"/>
    <property type="match status" value="1"/>
</dbReference>
<evidence type="ECO:0000256" key="3">
    <source>
        <dbReference type="ARBA" id="ARBA00022692"/>
    </source>
</evidence>
<evidence type="ECO:0000256" key="6">
    <source>
        <dbReference type="ARBA" id="ARBA00023002"/>
    </source>
</evidence>
<feature type="transmembrane region" description="Helical" evidence="10">
    <location>
        <begin position="317"/>
        <end position="337"/>
    </location>
</feature>
<protein>
    <submittedName>
        <fullName evidence="12">Thioredoxin-like protein</fullName>
    </submittedName>
</protein>
<keyword evidence="9" id="KW-0676">Redox-active center</keyword>
<keyword evidence="3 10" id="KW-0812">Transmembrane</keyword>
<keyword evidence="13" id="KW-1185">Reference proteome</keyword>
<comment type="subcellular location">
    <subcellularLocation>
        <location evidence="1">Membrane</location>
        <topology evidence="1">Multi-pass membrane protein</topology>
    </subcellularLocation>
</comment>
<dbReference type="CDD" id="cd12921">
    <property type="entry name" value="VKOR_4"/>
    <property type="match status" value="1"/>
</dbReference>
<dbReference type="Gene3D" id="3.40.30.10">
    <property type="entry name" value="Glutaredoxin"/>
    <property type="match status" value="1"/>
</dbReference>
<feature type="transmembrane region" description="Helical" evidence="10">
    <location>
        <begin position="146"/>
        <end position="166"/>
    </location>
</feature>
<dbReference type="Proteomes" id="UP000317010">
    <property type="component" value="Unassembled WGS sequence"/>
</dbReference>
<dbReference type="OrthoDB" id="1100563at2"/>
<dbReference type="RefSeq" id="WP_144911556.1">
    <property type="nucleotide sequence ID" value="NZ_VLLI01000004.1"/>
</dbReference>
<dbReference type="Pfam" id="PF03412">
    <property type="entry name" value="Peptidase_C39"/>
    <property type="match status" value="1"/>
</dbReference>
<dbReference type="PROSITE" id="PS00194">
    <property type="entry name" value="THIOREDOXIN_1"/>
    <property type="match status" value="1"/>
</dbReference>
<evidence type="ECO:0000256" key="5">
    <source>
        <dbReference type="ARBA" id="ARBA00022989"/>
    </source>
</evidence>
<dbReference type="GO" id="GO:0005524">
    <property type="term" value="F:ATP binding"/>
    <property type="evidence" value="ECO:0007669"/>
    <property type="project" value="InterPro"/>
</dbReference>
<reference evidence="12 13" key="1">
    <citation type="submission" date="2019-07" db="EMBL/GenBank/DDBJ databases">
        <title>Genomic Encyclopedia of Archaeal and Bacterial Type Strains, Phase II (KMG-II): from individual species to whole genera.</title>
        <authorList>
            <person name="Goeker M."/>
        </authorList>
    </citation>
    <scope>NUCLEOTIDE SEQUENCE [LARGE SCALE GENOMIC DNA]</scope>
    <source>
        <strain evidence="12 13">ATCC BAA-1854</strain>
    </source>
</reference>
<keyword evidence="4" id="KW-0874">Quinone</keyword>
<evidence type="ECO:0000256" key="9">
    <source>
        <dbReference type="ARBA" id="ARBA00023284"/>
    </source>
</evidence>
<dbReference type="GO" id="GO:0048038">
    <property type="term" value="F:quinone binding"/>
    <property type="evidence" value="ECO:0007669"/>
    <property type="project" value="UniProtKB-KW"/>
</dbReference>
<proteinExistence type="inferred from homology"/>
<dbReference type="GO" id="GO:0008233">
    <property type="term" value="F:peptidase activity"/>
    <property type="evidence" value="ECO:0007669"/>
    <property type="project" value="InterPro"/>
</dbReference>
<feature type="transmembrane region" description="Helical" evidence="10">
    <location>
        <begin position="285"/>
        <end position="305"/>
    </location>
</feature>
<feature type="transmembrane region" description="Helical" evidence="10">
    <location>
        <begin position="255"/>
        <end position="273"/>
    </location>
</feature>
<evidence type="ECO:0000256" key="10">
    <source>
        <dbReference type="SAM" id="Phobius"/>
    </source>
</evidence>
<evidence type="ECO:0000259" key="11">
    <source>
        <dbReference type="PROSITE" id="PS50990"/>
    </source>
</evidence>
<dbReference type="EMBL" id="VLLI01000004">
    <property type="protein sequence ID" value="TWJ01536.1"/>
    <property type="molecule type" value="Genomic_DNA"/>
</dbReference>